<dbReference type="PANTHER" id="PTHR33938:SF15">
    <property type="entry name" value="FERULOYL ESTERASE B-RELATED"/>
    <property type="match status" value="1"/>
</dbReference>
<dbReference type="GO" id="GO:0046872">
    <property type="term" value="F:metal ion binding"/>
    <property type="evidence" value="ECO:0007669"/>
    <property type="project" value="UniProtKB-KW"/>
</dbReference>
<evidence type="ECO:0000256" key="2">
    <source>
        <dbReference type="ARBA" id="ARBA00022487"/>
    </source>
</evidence>
<keyword evidence="12" id="KW-1185">Reference proteome</keyword>
<dbReference type="AlphaFoldDB" id="A0A0G2E1I3"/>
<evidence type="ECO:0000313" key="12">
    <source>
        <dbReference type="Proteomes" id="UP000053317"/>
    </source>
</evidence>
<evidence type="ECO:0000256" key="3">
    <source>
        <dbReference type="ARBA" id="ARBA00022651"/>
    </source>
</evidence>
<dbReference type="InterPro" id="IPR011118">
    <property type="entry name" value="Tannase/feruloyl_esterase"/>
</dbReference>
<protein>
    <recommendedName>
        <fullName evidence="10">Carboxylic ester hydrolase</fullName>
        <ecNumber evidence="10">3.1.1.-</ecNumber>
    </recommendedName>
</protein>
<keyword evidence="4" id="KW-0479">Metal-binding</keyword>
<dbReference type="GO" id="GO:0045493">
    <property type="term" value="P:xylan catabolic process"/>
    <property type="evidence" value="ECO:0007669"/>
    <property type="project" value="UniProtKB-KW"/>
</dbReference>
<dbReference type="InterPro" id="IPR029058">
    <property type="entry name" value="AB_hydrolase_fold"/>
</dbReference>
<dbReference type="PANTHER" id="PTHR33938">
    <property type="entry name" value="FERULOYL ESTERASE B-RELATED"/>
    <property type="match status" value="1"/>
</dbReference>
<keyword evidence="3" id="KW-0858">Xylan degradation</keyword>
<organism evidence="11 12">
    <name type="scientific">Phaeomoniella chlamydospora</name>
    <name type="common">Phaeoacremonium chlamydosporum</name>
    <dbReference type="NCBI Taxonomy" id="158046"/>
    <lineage>
        <taxon>Eukaryota</taxon>
        <taxon>Fungi</taxon>
        <taxon>Dikarya</taxon>
        <taxon>Ascomycota</taxon>
        <taxon>Pezizomycotina</taxon>
        <taxon>Eurotiomycetes</taxon>
        <taxon>Chaetothyriomycetidae</taxon>
        <taxon>Phaeomoniellales</taxon>
        <taxon>Phaeomoniellaceae</taxon>
        <taxon>Phaeomoniella</taxon>
    </lineage>
</organism>
<dbReference type="Gene3D" id="3.40.50.1820">
    <property type="entry name" value="alpha/beta hydrolase"/>
    <property type="match status" value="1"/>
</dbReference>
<comment type="caution">
    <text evidence="11">The sequence shown here is derived from an EMBL/GenBank/DDBJ whole genome shotgun (WGS) entry which is preliminary data.</text>
</comment>
<dbReference type="Proteomes" id="UP000053317">
    <property type="component" value="Unassembled WGS sequence"/>
</dbReference>
<accession>A0A0G2E1I3</accession>
<dbReference type="Pfam" id="PF07519">
    <property type="entry name" value="Tannase"/>
    <property type="match status" value="1"/>
</dbReference>
<gene>
    <name evidence="11" type="ORF">UCRPC4_g05967</name>
</gene>
<evidence type="ECO:0000256" key="6">
    <source>
        <dbReference type="ARBA" id="ARBA00022801"/>
    </source>
</evidence>
<dbReference type="EC" id="3.1.1.-" evidence="10"/>
<comment type="catalytic activity">
    <reaction evidence="9">
        <text>feruloyl-polysaccharide + H2O = ferulate + polysaccharide.</text>
        <dbReference type="EC" id="3.1.1.73"/>
    </reaction>
</comment>
<keyword evidence="5" id="KW-0732">Signal</keyword>
<dbReference type="SUPFAM" id="SSF53474">
    <property type="entry name" value="alpha/beta-Hydrolases"/>
    <property type="match status" value="2"/>
</dbReference>
<comment type="similarity">
    <text evidence="1 10">Belongs to the tannase family.</text>
</comment>
<evidence type="ECO:0000256" key="4">
    <source>
        <dbReference type="ARBA" id="ARBA00022723"/>
    </source>
</evidence>
<keyword evidence="3" id="KW-0624">Polysaccharide degradation</keyword>
<evidence type="ECO:0000256" key="9">
    <source>
        <dbReference type="ARBA" id="ARBA00034075"/>
    </source>
</evidence>
<dbReference type="EMBL" id="LCWF01000164">
    <property type="protein sequence ID" value="KKY16241.1"/>
    <property type="molecule type" value="Genomic_DNA"/>
</dbReference>
<evidence type="ECO:0000256" key="8">
    <source>
        <dbReference type="ARBA" id="ARBA00023157"/>
    </source>
</evidence>
<evidence type="ECO:0000313" key="11">
    <source>
        <dbReference type="EMBL" id="KKY16241.1"/>
    </source>
</evidence>
<proteinExistence type="inferred from homology"/>
<keyword evidence="8" id="KW-1015">Disulfide bond</keyword>
<keyword evidence="3" id="KW-0119">Carbohydrate metabolism</keyword>
<name>A0A0G2E1I3_PHACM</name>
<dbReference type="OrthoDB" id="3039123at2759"/>
<reference evidence="11 12" key="1">
    <citation type="submission" date="2015-05" db="EMBL/GenBank/DDBJ databases">
        <title>Distinctive expansion of gene families associated with plant cell wall degradation and secondary metabolism in the genomes of grapevine trunk pathogens.</title>
        <authorList>
            <person name="Lawrence D.P."/>
            <person name="Travadon R."/>
            <person name="Rolshausen P.E."/>
            <person name="Baumgartner K."/>
        </authorList>
    </citation>
    <scope>NUCLEOTIDE SEQUENCE [LARGE SCALE GENOMIC DNA]</scope>
    <source>
        <strain evidence="11">UCRPC4</strain>
    </source>
</reference>
<dbReference type="GO" id="GO:0030600">
    <property type="term" value="F:feruloyl esterase activity"/>
    <property type="evidence" value="ECO:0007669"/>
    <property type="project" value="UniProtKB-EC"/>
</dbReference>
<keyword evidence="7" id="KW-0106">Calcium</keyword>
<evidence type="ECO:0000256" key="1">
    <source>
        <dbReference type="ARBA" id="ARBA00006249"/>
    </source>
</evidence>
<sequence>MSKHDDTSGQHLSGSGNGGLNGCVDYKNLVYTTSLGFASTGDNGGHDGPSIDGSAFLDNDNIIDFAYRSRHTTVLSGKQVVEQYYGRPHKTSYYYGCSTGGRQGMKSAQMFPEDFDGIVAGSPATDFNHLGAWTAHFLTLTGTNASDPRFLSDTQLTAVTNEIYRQCDTIDRVADGIIEDSSICNFNPETLLCNRGPIAQSPMFNGTCLSNTQVQTVRNIFLPLYGLNETFVYPRLSPGADLFDSSVLQGQTTTLGGEYYRYAILSDPSWDPTTFSALDIKVADSLDPAHGFISSFSGDLYSFKSRGGKILTYHGGADPIISGEQSMRYYQHVAKTMSFSNADMDSFYRLFPISGMAHCEGGQGAWAFGQRSTAANSTDNILMDLVRWTEGGAAPERIVGEKWVNDSSILGVKFKRAHCRYPYRTTYVGGDPDDVDSWDCRYIEGVKAASKKTQTIPAVLQEGHT</sequence>
<evidence type="ECO:0000256" key="5">
    <source>
        <dbReference type="ARBA" id="ARBA00022729"/>
    </source>
</evidence>
<keyword evidence="2" id="KW-0719">Serine esterase</keyword>
<reference evidence="11 12" key="2">
    <citation type="submission" date="2015-05" db="EMBL/GenBank/DDBJ databases">
        <authorList>
            <person name="Morales-Cruz A."/>
            <person name="Amrine K.C."/>
            <person name="Cantu D."/>
        </authorList>
    </citation>
    <scope>NUCLEOTIDE SEQUENCE [LARGE SCALE GENOMIC DNA]</scope>
    <source>
        <strain evidence="11">UCRPC4</strain>
    </source>
</reference>
<keyword evidence="6 10" id="KW-0378">Hydrolase</keyword>
<evidence type="ECO:0000256" key="10">
    <source>
        <dbReference type="RuleBase" id="RU361238"/>
    </source>
</evidence>
<evidence type="ECO:0000256" key="7">
    <source>
        <dbReference type="ARBA" id="ARBA00022837"/>
    </source>
</evidence>